<dbReference type="GeneID" id="111113400"/>
<dbReference type="InterPro" id="IPR019826">
    <property type="entry name" value="Carboxylesterase_B_AS"/>
</dbReference>
<evidence type="ECO:0000256" key="3">
    <source>
        <dbReference type="RuleBase" id="RU361235"/>
    </source>
</evidence>
<dbReference type="InterPro" id="IPR019819">
    <property type="entry name" value="Carboxylesterase_B_CS"/>
</dbReference>
<dbReference type="GO" id="GO:0016787">
    <property type="term" value="F:hydrolase activity"/>
    <property type="evidence" value="ECO:0007669"/>
    <property type="project" value="UniProtKB-KW"/>
</dbReference>
<dbReference type="Proteomes" id="UP000694844">
    <property type="component" value="Chromosome 9"/>
</dbReference>
<dbReference type="SUPFAM" id="SSF53474">
    <property type="entry name" value="alpha/beta-Hydrolases"/>
    <property type="match status" value="1"/>
</dbReference>
<dbReference type="InterPro" id="IPR002018">
    <property type="entry name" value="CarbesteraseB"/>
</dbReference>
<dbReference type="PROSITE" id="PS00941">
    <property type="entry name" value="CARBOXYLESTERASE_B_2"/>
    <property type="match status" value="1"/>
</dbReference>
<dbReference type="PANTHER" id="PTHR11559">
    <property type="entry name" value="CARBOXYLESTERASE"/>
    <property type="match status" value="1"/>
</dbReference>
<dbReference type="EC" id="3.1.1.-" evidence="3"/>
<feature type="chain" id="PRO_5034612812" description="Carboxylic ester hydrolase" evidence="3">
    <location>
        <begin position="26"/>
        <end position="579"/>
    </location>
</feature>
<dbReference type="InterPro" id="IPR029058">
    <property type="entry name" value="AB_hydrolase_fold"/>
</dbReference>
<reference evidence="6" key="1">
    <citation type="submission" date="2025-08" db="UniProtKB">
        <authorList>
            <consortium name="RefSeq"/>
        </authorList>
    </citation>
    <scope>IDENTIFICATION</scope>
    <source>
        <tissue evidence="6">Whole sample</tissue>
    </source>
</reference>
<keyword evidence="5" id="KW-1185">Reference proteome</keyword>
<keyword evidence="3" id="KW-0732">Signal</keyword>
<feature type="signal peptide" evidence="3">
    <location>
        <begin position="1"/>
        <end position="25"/>
    </location>
</feature>
<accession>A0A8B8BVP4</accession>
<feature type="domain" description="Carboxylesterase type B" evidence="4">
    <location>
        <begin position="33"/>
        <end position="559"/>
    </location>
</feature>
<dbReference type="Gene3D" id="3.40.50.1820">
    <property type="entry name" value="alpha/beta hydrolase"/>
    <property type="match status" value="1"/>
</dbReference>
<evidence type="ECO:0000313" key="6">
    <source>
        <dbReference type="RefSeq" id="XP_022307355.1"/>
    </source>
</evidence>
<sequence length="579" mass="64521">MSIQKLEFTNICIFASVLLASLVKGDDIINAVEVKTPSGWVRGYEEKLDDSQIFKFLKIPFAKPPVGQLRFQKPQPIEQWENVQGTSELPPGCPQWHFPLPGFEDLTTDEDCLYLNVYVPGKISKERNLSVMVWIHGGGFIFGAASQYNPVALVTKGDVIVVTINYRLGLFGFLTMNDPLLSGNYGVWDWIEALRWVQNNIAAFGGNPNSVTIFGESAGGMAVSLLTLIPSAEGLFHRAISQSGVVSNFVISKRELEKKTVDLLLERTDCKGREDVAETVKCLQGIPVMNLTNAITMADLQVPLNVSFEAGGFIPSVDGELIKENLAYPKSPNDEAYRFFRTVDFMSGTLDGEGNMAYMGMTPEIQGKYDFNVTEKIPKSVLCEMMAPEFVQKTVGNVPELSKEICEFYSTTEGTDVQSNKICEFNGDSVFIVPSNIMLSIHAKDNTKAKTYQYLVTKTSPIPFGGDPPSWFKGAGHGDDIYLLFDTTFYMQLTEDQFQSLKKEKDLSETVMRYWTNFAKFGNPNGENVPEWPSYDVSSKKYVIIDNPIETGENLKADATKLLGKIIEKGRQQLDHDEL</sequence>
<evidence type="ECO:0000313" key="5">
    <source>
        <dbReference type="Proteomes" id="UP000694844"/>
    </source>
</evidence>
<comment type="similarity">
    <text evidence="1 3">Belongs to the type-B carboxylesterase/lipase family.</text>
</comment>
<name>A0A8B8BVP4_CRAVI</name>
<dbReference type="OrthoDB" id="408631at2759"/>
<dbReference type="KEGG" id="cvn:111113400"/>
<keyword evidence="2 3" id="KW-0378">Hydrolase</keyword>
<evidence type="ECO:0000259" key="4">
    <source>
        <dbReference type="Pfam" id="PF00135"/>
    </source>
</evidence>
<organism evidence="5 6">
    <name type="scientific">Crassostrea virginica</name>
    <name type="common">Eastern oyster</name>
    <dbReference type="NCBI Taxonomy" id="6565"/>
    <lineage>
        <taxon>Eukaryota</taxon>
        <taxon>Metazoa</taxon>
        <taxon>Spiralia</taxon>
        <taxon>Lophotrochozoa</taxon>
        <taxon>Mollusca</taxon>
        <taxon>Bivalvia</taxon>
        <taxon>Autobranchia</taxon>
        <taxon>Pteriomorphia</taxon>
        <taxon>Ostreida</taxon>
        <taxon>Ostreoidea</taxon>
        <taxon>Ostreidae</taxon>
        <taxon>Crassostrea</taxon>
    </lineage>
</organism>
<dbReference type="InterPro" id="IPR050309">
    <property type="entry name" value="Type-B_Carboxylest/Lipase"/>
</dbReference>
<dbReference type="AlphaFoldDB" id="A0A8B8BVP4"/>
<proteinExistence type="inferred from homology"/>
<evidence type="ECO:0000256" key="2">
    <source>
        <dbReference type="ARBA" id="ARBA00022801"/>
    </source>
</evidence>
<dbReference type="RefSeq" id="XP_022307355.1">
    <property type="nucleotide sequence ID" value="XM_022451647.1"/>
</dbReference>
<evidence type="ECO:0000256" key="1">
    <source>
        <dbReference type="ARBA" id="ARBA00005964"/>
    </source>
</evidence>
<gene>
    <name evidence="6" type="primary">LOC111113400</name>
</gene>
<dbReference type="Pfam" id="PF00135">
    <property type="entry name" value="COesterase"/>
    <property type="match status" value="1"/>
</dbReference>
<protein>
    <recommendedName>
        <fullName evidence="3">Carboxylic ester hydrolase</fullName>
        <ecNumber evidence="3">3.1.1.-</ecNumber>
    </recommendedName>
</protein>
<dbReference type="PROSITE" id="PS00122">
    <property type="entry name" value="CARBOXYLESTERASE_B_1"/>
    <property type="match status" value="1"/>
</dbReference>